<dbReference type="PANTHER" id="PTHR23502">
    <property type="entry name" value="MAJOR FACILITATOR SUPERFAMILY"/>
    <property type="match status" value="1"/>
</dbReference>
<feature type="transmembrane region" description="Helical" evidence="5">
    <location>
        <begin position="256"/>
        <end position="281"/>
    </location>
</feature>
<keyword evidence="4 5" id="KW-0472">Membrane</keyword>
<dbReference type="Gene3D" id="1.20.1250.20">
    <property type="entry name" value="MFS general substrate transporter like domains"/>
    <property type="match status" value="1"/>
</dbReference>
<keyword evidence="3 5" id="KW-1133">Transmembrane helix</keyword>
<dbReference type="InterPro" id="IPR036259">
    <property type="entry name" value="MFS_trans_sf"/>
</dbReference>
<evidence type="ECO:0000256" key="2">
    <source>
        <dbReference type="ARBA" id="ARBA00022692"/>
    </source>
</evidence>
<feature type="transmembrane region" description="Helical" evidence="5">
    <location>
        <begin position="288"/>
        <end position="309"/>
    </location>
</feature>
<proteinExistence type="predicted"/>
<dbReference type="Proteomes" id="UP000799779">
    <property type="component" value="Unassembled WGS sequence"/>
</dbReference>
<dbReference type="AlphaFoldDB" id="A0A6A5WE76"/>
<feature type="transmembrane region" description="Helical" evidence="5">
    <location>
        <begin position="156"/>
        <end position="180"/>
    </location>
</feature>
<dbReference type="GO" id="GO:0005886">
    <property type="term" value="C:plasma membrane"/>
    <property type="evidence" value="ECO:0007669"/>
    <property type="project" value="TreeGrafter"/>
</dbReference>
<evidence type="ECO:0000313" key="7">
    <source>
        <dbReference type="Proteomes" id="UP000799779"/>
    </source>
</evidence>
<accession>A0A6A5WE76</accession>
<sequence length="349" mass="39033">MGCYVNHMLRRFAVGLKATGIASVPIPINERFDILDENVYWGCMLSYTMSSIFVILQAVAPNFATLITCRLFGGDIWPGAVSRSLPVTIYVTGLLMGVSLGPVYRAVIVHNMYWRWIFYIQLVIDGATFVVTFLVMRETRCPVIRRKQQKKSTMGIVFPAYLLCTEPVVRFFTLLSALSYGVVFMSMQSVTQVFTTNYAFEEYQAGLVQASIAIREILGFFACLIQNAWYEHATRSNPKKSEADRSDLDELLVLPWILPAVGLAFIGFGVTVIMQAITMYITDAYSKYATSAAICFGGNMFAALLPLVSQSIPELTSTALLLSFAPIILLRKRPSIRAHSLFMNKAMYE</sequence>
<evidence type="ECO:0000256" key="3">
    <source>
        <dbReference type="ARBA" id="ARBA00022989"/>
    </source>
</evidence>
<feature type="transmembrane region" description="Helical" evidence="5">
    <location>
        <begin position="85"/>
        <end position="104"/>
    </location>
</feature>
<evidence type="ECO:0000256" key="5">
    <source>
        <dbReference type="SAM" id="Phobius"/>
    </source>
</evidence>
<reference evidence="6" key="1">
    <citation type="journal article" date="2020" name="Stud. Mycol.">
        <title>101 Dothideomycetes genomes: a test case for predicting lifestyles and emergence of pathogens.</title>
        <authorList>
            <person name="Haridas S."/>
            <person name="Albert R."/>
            <person name="Binder M."/>
            <person name="Bloem J."/>
            <person name="Labutti K."/>
            <person name="Salamov A."/>
            <person name="Andreopoulos B."/>
            <person name="Baker S."/>
            <person name="Barry K."/>
            <person name="Bills G."/>
            <person name="Bluhm B."/>
            <person name="Cannon C."/>
            <person name="Castanera R."/>
            <person name="Culley D."/>
            <person name="Daum C."/>
            <person name="Ezra D."/>
            <person name="Gonzalez J."/>
            <person name="Henrissat B."/>
            <person name="Kuo A."/>
            <person name="Liang C."/>
            <person name="Lipzen A."/>
            <person name="Lutzoni F."/>
            <person name="Magnuson J."/>
            <person name="Mondo S."/>
            <person name="Nolan M."/>
            <person name="Ohm R."/>
            <person name="Pangilinan J."/>
            <person name="Park H.-J."/>
            <person name="Ramirez L."/>
            <person name="Alfaro M."/>
            <person name="Sun H."/>
            <person name="Tritt A."/>
            <person name="Yoshinaga Y."/>
            <person name="Zwiers L.-H."/>
            <person name="Turgeon B."/>
            <person name="Goodwin S."/>
            <person name="Spatafora J."/>
            <person name="Crous P."/>
            <person name="Grigoriev I."/>
        </authorList>
    </citation>
    <scope>NUCLEOTIDE SEQUENCE</scope>
    <source>
        <strain evidence="6">CBS 123094</strain>
    </source>
</reference>
<feature type="transmembrane region" description="Helical" evidence="5">
    <location>
        <begin position="116"/>
        <end position="135"/>
    </location>
</feature>
<feature type="transmembrane region" description="Helical" evidence="5">
    <location>
        <begin position="315"/>
        <end position="331"/>
    </location>
</feature>
<evidence type="ECO:0000256" key="4">
    <source>
        <dbReference type="ARBA" id="ARBA00023136"/>
    </source>
</evidence>
<dbReference type="OrthoDB" id="5403280at2759"/>
<dbReference type="EMBL" id="ML977590">
    <property type="protein sequence ID" value="KAF2000193.1"/>
    <property type="molecule type" value="Genomic_DNA"/>
</dbReference>
<feature type="transmembrane region" description="Helical" evidence="5">
    <location>
        <begin position="39"/>
        <end position="64"/>
    </location>
</feature>
<organism evidence="6 7">
    <name type="scientific">Amniculicola lignicola CBS 123094</name>
    <dbReference type="NCBI Taxonomy" id="1392246"/>
    <lineage>
        <taxon>Eukaryota</taxon>
        <taxon>Fungi</taxon>
        <taxon>Dikarya</taxon>
        <taxon>Ascomycota</taxon>
        <taxon>Pezizomycotina</taxon>
        <taxon>Dothideomycetes</taxon>
        <taxon>Pleosporomycetidae</taxon>
        <taxon>Pleosporales</taxon>
        <taxon>Amniculicolaceae</taxon>
        <taxon>Amniculicola</taxon>
    </lineage>
</organism>
<comment type="subcellular location">
    <subcellularLocation>
        <location evidence="1">Membrane</location>
        <topology evidence="1">Multi-pass membrane protein</topology>
    </subcellularLocation>
</comment>
<keyword evidence="7" id="KW-1185">Reference proteome</keyword>
<dbReference type="GO" id="GO:0022857">
    <property type="term" value="F:transmembrane transporter activity"/>
    <property type="evidence" value="ECO:0007669"/>
    <property type="project" value="TreeGrafter"/>
</dbReference>
<protein>
    <submittedName>
        <fullName evidence="6">MFS general substrate transporter</fullName>
    </submittedName>
</protein>
<keyword evidence="2 5" id="KW-0812">Transmembrane</keyword>
<evidence type="ECO:0000256" key="1">
    <source>
        <dbReference type="ARBA" id="ARBA00004141"/>
    </source>
</evidence>
<dbReference type="SUPFAM" id="SSF103473">
    <property type="entry name" value="MFS general substrate transporter"/>
    <property type="match status" value="1"/>
</dbReference>
<name>A0A6A5WE76_9PLEO</name>
<evidence type="ECO:0000313" key="6">
    <source>
        <dbReference type="EMBL" id="KAF2000193.1"/>
    </source>
</evidence>
<gene>
    <name evidence="6" type="ORF">P154DRAFT_599102</name>
</gene>
<dbReference type="PANTHER" id="PTHR23502:SF52">
    <property type="entry name" value="MULTIDRUG TRANSPORTER, PUTATIVE (AFU_ORTHOLOGUE AFUA_2G17730)-RELATED"/>
    <property type="match status" value="1"/>
</dbReference>